<gene>
    <name evidence="3" type="ORF">CAEBREN_13602</name>
</gene>
<protein>
    <submittedName>
        <fullName evidence="3">Uncharacterized protein</fullName>
    </submittedName>
</protein>
<sequence length="129" mass="14846">MCLRPDQEPVAEDIEDNPENAPEVGLVWEMREEDRRRAVEENVRGLREQIARNNAALAAFMAAIRGRVARQAQQPANNGPDQNEVGAVERNDDEEESEEEGEEEEEEQREEQNQEEQQVEEEEEEETAV</sequence>
<keyword evidence="4" id="KW-1185">Reference proteome</keyword>
<dbReference type="EMBL" id="GL379820">
    <property type="protein sequence ID" value="EGT47454.1"/>
    <property type="molecule type" value="Genomic_DNA"/>
</dbReference>
<evidence type="ECO:0000256" key="1">
    <source>
        <dbReference type="SAM" id="Coils"/>
    </source>
</evidence>
<dbReference type="Proteomes" id="UP000008068">
    <property type="component" value="Unassembled WGS sequence"/>
</dbReference>
<accession>G0MYA4</accession>
<feature type="region of interest" description="Disordered" evidence="2">
    <location>
        <begin position="1"/>
        <end position="25"/>
    </location>
</feature>
<reference evidence="4" key="1">
    <citation type="submission" date="2011-07" db="EMBL/GenBank/DDBJ databases">
        <authorList>
            <consortium name="Caenorhabditis brenneri Sequencing and Analysis Consortium"/>
            <person name="Wilson R.K."/>
        </authorList>
    </citation>
    <scope>NUCLEOTIDE SEQUENCE [LARGE SCALE GENOMIC DNA]</scope>
    <source>
        <strain evidence="4">PB2801</strain>
    </source>
</reference>
<keyword evidence="1" id="KW-0175">Coiled coil</keyword>
<organism evidence="4">
    <name type="scientific">Caenorhabditis brenneri</name>
    <name type="common">Nematode worm</name>
    <dbReference type="NCBI Taxonomy" id="135651"/>
    <lineage>
        <taxon>Eukaryota</taxon>
        <taxon>Metazoa</taxon>
        <taxon>Ecdysozoa</taxon>
        <taxon>Nematoda</taxon>
        <taxon>Chromadorea</taxon>
        <taxon>Rhabditida</taxon>
        <taxon>Rhabditina</taxon>
        <taxon>Rhabditomorpha</taxon>
        <taxon>Rhabditoidea</taxon>
        <taxon>Rhabditidae</taxon>
        <taxon>Peloderinae</taxon>
        <taxon>Caenorhabditis</taxon>
    </lineage>
</organism>
<feature type="region of interest" description="Disordered" evidence="2">
    <location>
        <begin position="68"/>
        <end position="129"/>
    </location>
</feature>
<evidence type="ECO:0000256" key="2">
    <source>
        <dbReference type="SAM" id="MobiDB-lite"/>
    </source>
</evidence>
<proteinExistence type="predicted"/>
<feature type="compositionally biased region" description="Acidic residues" evidence="2">
    <location>
        <begin position="9"/>
        <end position="18"/>
    </location>
</feature>
<dbReference type="AlphaFoldDB" id="G0MYA4"/>
<feature type="compositionally biased region" description="Acidic residues" evidence="2">
    <location>
        <begin position="91"/>
        <end position="129"/>
    </location>
</feature>
<name>G0MYA4_CAEBE</name>
<feature type="coiled-coil region" evidence="1">
    <location>
        <begin position="29"/>
        <end position="56"/>
    </location>
</feature>
<dbReference type="HOGENOM" id="CLU_1950682_0_0_1"/>
<dbReference type="InParanoid" id="G0MYA4"/>
<evidence type="ECO:0000313" key="3">
    <source>
        <dbReference type="EMBL" id="EGT47454.1"/>
    </source>
</evidence>
<evidence type="ECO:0000313" key="4">
    <source>
        <dbReference type="Proteomes" id="UP000008068"/>
    </source>
</evidence>
<feature type="compositionally biased region" description="Polar residues" evidence="2">
    <location>
        <begin position="71"/>
        <end position="81"/>
    </location>
</feature>